<dbReference type="Gene3D" id="1.10.167.10">
    <property type="entry name" value="Regulator of G-protein Signalling 4, domain 2"/>
    <property type="match status" value="1"/>
</dbReference>
<dbReference type="InterPro" id="IPR018488">
    <property type="entry name" value="cNMP-bd_CS"/>
</dbReference>
<dbReference type="PRINTS" id="PR00103">
    <property type="entry name" value="CAMPKINASE"/>
</dbReference>
<dbReference type="PROSITE" id="PS00889">
    <property type="entry name" value="CNMP_BINDING_2"/>
    <property type="match status" value="1"/>
</dbReference>
<organism evidence="3 4">
    <name type="scientific">Aureococcus anophagefferens</name>
    <name type="common">Harmful bloom alga</name>
    <dbReference type="NCBI Taxonomy" id="44056"/>
    <lineage>
        <taxon>Eukaryota</taxon>
        <taxon>Sar</taxon>
        <taxon>Stramenopiles</taxon>
        <taxon>Ochrophyta</taxon>
        <taxon>Pelagophyceae</taxon>
        <taxon>Pelagomonadales</taxon>
        <taxon>Pelagomonadaceae</taxon>
        <taxon>Aureococcus</taxon>
    </lineage>
</organism>
<dbReference type="PROSITE" id="PS50132">
    <property type="entry name" value="RGS"/>
    <property type="match status" value="1"/>
</dbReference>
<accession>A0ABR1FIP6</accession>
<dbReference type="InterPro" id="IPR016137">
    <property type="entry name" value="RGS"/>
</dbReference>
<dbReference type="InterPro" id="IPR036305">
    <property type="entry name" value="RGS_sf"/>
</dbReference>
<dbReference type="CDD" id="cd00038">
    <property type="entry name" value="CAP_ED"/>
    <property type="match status" value="2"/>
</dbReference>
<evidence type="ECO:0000259" key="1">
    <source>
        <dbReference type="PROSITE" id="PS50042"/>
    </source>
</evidence>
<gene>
    <name evidence="3" type="ORF">SO694_0025503</name>
</gene>
<proteinExistence type="predicted"/>
<evidence type="ECO:0000313" key="3">
    <source>
        <dbReference type="EMBL" id="KAK7231548.1"/>
    </source>
</evidence>
<feature type="domain" description="RGS" evidence="2">
    <location>
        <begin position="464"/>
        <end position="588"/>
    </location>
</feature>
<dbReference type="Pfam" id="PF00615">
    <property type="entry name" value="RGS"/>
    <property type="match status" value="1"/>
</dbReference>
<dbReference type="InterPro" id="IPR000595">
    <property type="entry name" value="cNMP-bd_dom"/>
</dbReference>
<dbReference type="Gene3D" id="2.60.120.10">
    <property type="entry name" value="Jelly Rolls"/>
    <property type="match status" value="3"/>
</dbReference>
<dbReference type="SUPFAM" id="SSF48097">
    <property type="entry name" value="Regulator of G-protein signaling, RGS"/>
    <property type="match status" value="1"/>
</dbReference>
<dbReference type="InterPro" id="IPR018490">
    <property type="entry name" value="cNMP-bd_dom_sf"/>
</dbReference>
<dbReference type="PROSITE" id="PS50042">
    <property type="entry name" value="CNMP_BINDING_3"/>
    <property type="match status" value="2"/>
</dbReference>
<dbReference type="SUPFAM" id="SSF51206">
    <property type="entry name" value="cAMP-binding domain-like"/>
    <property type="match status" value="2"/>
</dbReference>
<dbReference type="PANTHER" id="PTHR23011">
    <property type="entry name" value="CYCLIC NUCLEOTIDE-BINDING DOMAIN CONTAINING PROTEIN"/>
    <property type="match status" value="1"/>
</dbReference>
<name>A0ABR1FIP6_AURAN</name>
<evidence type="ECO:0008006" key="5">
    <source>
        <dbReference type="Google" id="ProtNLM"/>
    </source>
</evidence>
<protein>
    <recommendedName>
        <fullName evidence="5">Cyclic nucleotide-binding domain-containing protein</fullName>
    </recommendedName>
</protein>
<comment type="caution">
    <text evidence="3">The sequence shown here is derived from an EMBL/GenBank/DDBJ whole genome shotgun (WGS) entry which is preliminary data.</text>
</comment>
<dbReference type="PANTHER" id="PTHR23011:SF28">
    <property type="entry name" value="CYCLIC NUCLEOTIDE-BINDING DOMAIN CONTAINING PROTEIN"/>
    <property type="match status" value="1"/>
</dbReference>
<dbReference type="Proteomes" id="UP001363151">
    <property type="component" value="Unassembled WGS sequence"/>
</dbReference>
<sequence>MGGQQDKFAVAPDSTAVISDHTPIFGCFEEGANGLSGEEACAHRDRIASYFVRRVVPSGGSIFSHKVGLRDLVIVEKGGLRMVSYAAGSSNARDSAKNETVIKVVGENEMLGLVELVENVEQEADEATGRMPTDVLAQGKTYLLVLSQDKYTTEMMAKRDADVACGLFCDNLVNLTKDKVLAWLNKVSVLQSLGEPALRKLADVAHFRSLPGGKVVLKQGDRAERLHVILSGSLDVACKSDMRKTIVGQRDSTTHDGKKQVVVGNLHEGDFFGESALLSTEDSERGAVPLTSTASVLSTTQCLFIYFDTQELRARLEEMPEVMEKINAYIKNRLTGQLLAMNLSLFEAMRPASVALFTANLVVQTFNDGETVFAKGSKGTDFYVLIQGSVEIAVDEDEKIVLDKKGSYFGELALIREEPRAAAVKAIGATILARISGANFKKLCLGSPSVAAEFEIKALGSKASVGAMLVHPRTAPLLKASLDKELATENYECWDAIEAFRSAAETAADDALAAQALGIYKKWIDTTTDDQVNLSGKVTRALKTYFDGAKPADRPPVSVFDGTQKCISNNLKGNLQRFCVTADYKKFLGELNVYKKGRK</sequence>
<dbReference type="InterPro" id="IPR044926">
    <property type="entry name" value="RGS_subdomain_2"/>
</dbReference>
<dbReference type="Pfam" id="PF00027">
    <property type="entry name" value="cNMP_binding"/>
    <property type="match status" value="2"/>
</dbReference>
<reference evidence="3 4" key="1">
    <citation type="submission" date="2024-03" db="EMBL/GenBank/DDBJ databases">
        <title>Aureococcus anophagefferens CCMP1851 and Kratosvirus quantuckense: Draft genome of a second virus-susceptible host strain in the model system.</title>
        <authorList>
            <person name="Chase E."/>
            <person name="Truchon A.R."/>
            <person name="Schepens W."/>
            <person name="Wilhelm S.W."/>
        </authorList>
    </citation>
    <scope>NUCLEOTIDE SEQUENCE [LARGE SCALE GENOMIC DNA]</scope>
    <source>
        <strain evidence="3 4">CCMP1851</strain>
    </source>
</reference>
<dbReference type="SMART" id="SM00100">
    <property type="entry name" value="cNMP"/>
    <property type="match status" value="2"/>
</dbReference>
<feature type="domain" description="Cyclic nucleotide-binding" evidence="1">
    <location>
        <begin position="345"/>
        <end position="443"/>
    </location>
</feature>
<dbReference type="InterPro" id="IPR014710">
    <property type="entry name" value="RmlC-like_jellyroll"/>
</dbReference>
<evidence type="ECO:0000259" key="2">
    <source>
        <dbReference type="PROSITE" id="PS50132"/>
    </source>
</evidence>
<feature type="domain" description="Cyclic nucleotide-binding" evidence="1">
    <location>
        <begin position="189"/>
        <end position="333"/>
    </location>
</feature>
<evidence type="ECO:0000313" key="4">
    <source>
        <dbReference type="Proteomes" id="UP001363151"/>
    </source>
</evidence>
<keyword evidence="4" id="KW-1185">Reference proteome</keyword>
<dbReference type="EMBL" id="JBBJCI010000396">
    <property type="protein sequence ID" value="KAK7231548.1"/>
    <property type="molecule type" value="Genomic_DNA"/>
</dbReference>